<organism evidence="2 3">
    <name type="scientific">Persicitalea jodogahamensis</name>
    <dbReference type="NCBI Taxonomy" id="402147"/>
    <lineage>
        <taxon>Bacteria</taxon>
        <taxon>Pseudomonadati</taxon>
        <taxon>Bacteroidota</taxon>
        <taxon>Cytophagia</taxon>
        <taxon>Cytophagales</taxon>
        <taxon>Spirosomataceae</taxon>
        <taxon>Persicitalea</taxon>
    </lineage>
</organism>
<dbReference type="EMBL" id="BMXF01000003">
    <property type="protein sequence ID" value="GHB75514.1"/>
    <property type="molecule type" value="Genomic_DNA"/>
</dbReference>
<gene>
    <name evidence="2" type="ORF">GCM10007390_31580</name>
</gene>
<feature type="domain" description="Outer membrane protein beta-barrel" evidence="1">
    <location>
        <begin position="2"/>
        <end position="96"/>
    </location>
</feature>
<dbReference type="SUPFAM" id="SSF56935">
    <property type="entry name" value="Porins"/>
    <property type="match status" value="1"/>
</dbReference>
<evidence type="ECO:0000259" key="1">
    <source>
        <dbReference type="Pfam" id="PF14905"/>
    </source>
</evidence>
<evidence type="ECO:0000313" key="3">
    <source>
        <dbReference type="Proteomes" id="UP000598271"/>
    </source>
</evidence>
<sequence>MNPCTYLAGNPFLRPQYTDAFQIGYGYKGKTSVSLSYNHTSDAMLGGNDQIGDQIRVTTVNVATFHNVNLNLSSPWQPVKWWTLRPSVDIFLNAYDAE</sequence>
<evidence type="ECO:0000313" key="2">
    <source>
        <dbReference type="EMBL" id="GHB75514.1"/>
    </source>
</evidence>
<comment type="caution">
    <text evidence="2">The sequence shown here is derived from an EMBL/GenBank/DDBJ whole genome shotgun (WGS) entry which is preliminary data.</text>
</comment>
<name>A0A8J3DAM1_9BACT</name>
<reference evidence="2 3" key="1">
    <citation type="journal article" date="2014" name="Int. J. Syst. Evol. Microbiol.">
        <title>Complete genome sequence of Corynebacterium casei LMG S-19264T (=DSM 44701T), isolated from a smear-ripened cheese.</title>
        <authorList>
            <consortium name="US DOE Joint Genome Institute (JGI-PGF)"/>
            <person name="Walter F."/>
            <person name="Albersmeier A."/>
            <person name="Kalinowski J."/>
            <person name="Ruckert C."/>
        </authorList>
    </citation>
    <scope>NUCLEOTIDE SEQUENCE [LARGE SCALE GENOMIC DNA]</scope>
    <source>
        <strain evidence="2 3">KCTC 12866</strain>
    </source>
</reference>
<accession>A0A8J3DAM1</accession>
<dbReference type="AlphaFoldDB" id="A0A8J3DAM1"/>
<dbReference type="InterPro" id="IPR041700">
    <property type="entry name" value="OMP_b-brl_3"/>
</dbReference>
<proteinExistence type="predicted"/>
<protein>
    <recommendedName>
        <fullName evidence="1">Outer membrane protein beta-barrel domain-containing protein</fullName>
    </recommendedName>
</protein>
<dbReference type="Proteomes" id="UP000598271">
    <property type="component" value="Unassembled WGS sequence"/>
</dbReference>
<keyword evidence="3" id="KW-1185">Reference proteome</keyword>
<dbReference type="Pfam" id="PF14905">
    <property type="entry name" value="OMP_b-brl_3"/>
    <property type="match status" value="1"/>
</dbReference>